<comment type="subcellular location">
    <subcellularLocation>
        <location evidence="1">Membrane</location>
        <topology evidence="1">Multi-pass membrane protein</topology>
    </subcellularLocation>
</comment>
<feature type="domain" description="RCK C-terminal" evidence="9">
    <location>
        <begin position="434"/>
        <end position="517"/>
    </location>
</feature>
<dbReference type="GO" id="GO:0005886">
    <property type="term" value="C:plasma membrane"/>
    <property type="evidence" value="ECO:0007669"/>
    <property type="project" value="TreeGrafter"/>
</dbReference>
<dbReference type="eggNOG" id="COG0038">
    <property type="taxonomic scope" value="Bacteria"/>
</dbReference>
<dbReference type="CDD" id="cd01031">
    <property type="entry name" value="EriC"/>
    <property type="match status" value="1"/>
</dbReference>
<dbReference type="PANTHER" id="PTHR45711">
    <property type="entry name" value="CHLORIDE CHANNEL PROTEIN"/>
    <property type="match status" value="1"/>
</dbReference>
<feature type="transmembrane region" description="Helical" evidence="8">
    <location>
        <begin position="61"/>
        <end position="82"/>
    </location>
</feature>
<evidence type="ECO:0000313" key="10">
    <source>
        <dbReference type="EMBL" id="ADO82903.1"/>
    </source>
</evidence>
<keyword evidence="4 8" id="KW-1133">Transmembrane helix</keyword>
<dbReference type="Pfam" id="PF00654">
    <property type="entry name" value="Voltage_CLC"/>
    <property type="match status" value="1"/>
</dbReference>
<dbReference type="Gene3D" id="3.30.70.1450">
    <property type="entry name" value="Regulator of K+ conductance, C-terminal domain"/>
    <property type="match status" value="1"/>
</dbReference>
<keyword evidence="5" id="KW-0406">Ion transport</keyword>
<feature type="transmembrane region" description="Helical" evidence="8">
    <location>
        <begin position="20"/>
        <end position="41"/>
    </location>
</feature>
<dbReference type="STRING" id="572544.Ilyop_1122"/>
<dbReference type="InterPro" id="IPR036721">
    <property type="entry name" value="RCK_C_sf"/>
</dbReference>
<dbReference type="RefSeq" id="WP_013387570.1">
    <property type="nucleotide sequence ID" value="NC_014632.1"/>
</dbReference>
<keyword evidence="3 8" id="KW-0812">Transmembrane</keyword>
<dbReference type="Pfam" id="PF02080">
    <property type="entry name" value="TrkA_C"/>
    <property type="match status" value="1"/>
</dbReference>
<proteinExistence type="predicted"/>
<dbReference type="Proteomes" id="UP000006875">
    <property type="component" value="Chromosome"/>
</dbReference>
<protein>
    <submittedName>
        <fullName evidence="10">Cl-channel voltage-gated family protein</fullName>
    </submittedName>
</protein>
<keyword evidence="7" id="KW-0868">Chloride</keyword>
<evidence type="ECO:0000256" key="7">
    <source>
        <dbReference type="ARBA" id="ARBA00023214"/>
    </source>
</evidence>
<dbReference type="PANTHER" id="PTHR45711:SF6">
    <property type="entry name" value="CHLORIDE CHANNEL PROTEIN"/>
    <property type="match status" value="1"/>
</dbReference>
<dbReference type="GO" id="GO:0005247">
    <property type="term" value="F:voltage-gated chloride channel activity"/>
    <property type="evidence" value="ECO:0007669"/>
    <property type="project" value="TreeGrafter"/>
</dbReference>
<organism evidence="10 11">
    <name type="scientific">Ilyobacter polytropus (strain ATCC 51220 / DSM 2926 / LMG 16218 / CuHBu1)</name>
    <dbReference type="NCBI Taxonomy" id="572544"/>
    <lineage>
        <taxon>Bacteria</taxon>
        <taxon>Fusobacteriati</taxon>
        <taxon>Fusobacteriota</taxon>
        <taxon>Fusobacteriia</taxon>
        <taxon>Fusobacteriales</taxon>
        <taxon>Fusobacteriaceae</taxon>
        <taxon>Ilyobacter</taxon>
    </lineage>
</organism>
<feature type="transmembrane region" description="Helical" evidence="8">
    <location>
        <begin position="267"/>
        <end position="287"/>
    </location>
</feature>
<feature type="transmembrane region" description="Helical" evidence="8">
    <location>
        <begin position="403"/>
        <end position="423"/>
    </location>
</feature>
<dbReference type="PRINTS" id="PR00762">
    <property type="entry name" value="CLCHANNEL"/>
</dbReference>
<evidence type="ECO:0000256" key="6">
    <source>
        <dbReference type="ARBA" id="ARBA00023136"/>
    </source>
</evidence>
<keyword evidence="6 8" id="KW-0472">Membrane</keyword>
<feature type="transmembrane region" description="Helical" evidence="8">
    <location>
        <begin position="234"/>
        <end position="255"/>
    </location>
</feature>
<keyword evidence="11" id="KW-1185">Reference proteome</keyword>
<dbReference type="GO" id="GO:0006813">
    <property type="term" value="P:potassium ion transport"/>
    <property type="evidence" value="ECO:0007669"/>
    <property type="project" value="InterPro"/>
</dbReference>
<evidence type="ECO:0000256" key="5">
    <source>
        <dbReference type="ARBA" id="ARBA00023065"/>
    </source>
</evidence>
<gene>
    <name evidence="10" type="ordered locus">Ilyop_1122</name>
</gene>
<sequence length="522" mass="57975">MPNSNISDIMKNLRHKKLELYFFGALVGLFTGMVVVFYRLALNYASELHEISFNALSENLSPGNIFITILLLILFSLILGYINTYVPMAKGSGIPQVKGVLVRQLSFDWLKELIAKFFGGVVAIGTGMSLGREGPSVHLGAEIGKGFFKVFKREDPERKYLVSCGASAGLAAAFNAPLAGAIFSIEELHKFMSPLLITCVLISSVVSDFVSKYFFGLEPSFTIKVESGFGLHDYHLIIIFALIVTIIGKLFGDWLVKFQEIFAKIPLPPIIKPIVIIFIVFMVGIFFRDVTGGGHHLAEEIINHPFSYKTLFLLLALKFLFTLICYSSGAPGGIFLPILVIGAISGKIYGMLMVDYFGYQESYVIYFIILGMASLLTAVVKAPITGTILILEMTGSFEHFFPLITVTMVTFLITEILEMIPIYDTLLERMLENHEIEEGDIHNKLTIRIPVGPDSYFENKKICEVTWPNDCLIVGIKRGEKEIIPKGKHSIMSGDVLIILTNESTAKVIKLDLLKKAQEVIL</sequence>
<dbReference type="Gene3D" id="1.10.3080.10">
    <property type="entry name" value="Clc chloride channel"/>
    <property type="match status" value="1"/>
</dbReference>
<dbReference type="HOGENOM" id="CLU_015263_7_4_0"/>
<dbReference type="KEGG" id="ipo:Ilyop_1122"/>
<evidence type="ECO:0000256" key="3">
    <source>
        <dbReference type="ARBA" id="ARBA00022692"/>
    </source>
</evidence>
<dbReference type="eggNOG" id="COG0569">
    <property type="taxonomic scope" value="Bacteria"/>
</dbReference>
<evidence type="ECO:0000313" key="11">
    <source>
        <dbReference type="Proteomes" id="UP000006875"/>
    </source>
</evidence>
<dbReference type="InterPro" id="IPR006037">
    <property type="entry name" value="RCK_C"/>
</dbReference>
<dbReference type="OrthoDB" id="9812438at2"/>
<evidence type="ECO:0000256" key="4">
    <source>
        <dbReference type="ARBA" id="ARBA00022989"/>
    </source>
</evidence>
<dbReference type="SUPFAM" id="SSF81340">
    <property type="entry name" value="Clc chloride channel"/>
    <property type="match status" value="1"/>
</dbReference>
<dbReference type="GO" id="GO:0008324">
    <property type="term" value="F:monoatomic cation transmembrane transporter activity"/>
    <property type="evidence" value="ECO:0007669"/>
    <property type="project" value="InterPro"/>
</dbReference>
<evidence type="ECO:0000259" key="9">
    <source>
        <dbReference type="PROSITE" id="PS51202"/>
    </source>
</evidence>
<feature type="transmembrane region" description="Helical" evidence="8">
    <location>
        <begin position="160"/>
        <end position="183"/>
    </location>
</feature>
<dbReference type="InterPro" id="IPR014743">
    <property type="entry name" value="Cl-channel_core"/>
</dbReference>
<dbReference type="PROSITE" id="PS51202">
    <property type="entry name" value="RCK_C"/>
    <property type="match status" value="1"/>
</dbReference>
<evidence type="ECO:0000256" key="8">
    <source>
        <dbReference type="SAM" id="Phobius"/>
    </source>
</evidence>
<evidence type="ECO:0000256" key="2">
    <source>
        <dbReference type="ARBA" id="ARBA00022448"/>
    </source>
</evidence>
<dbReference type="EMBL" id="CP002281">
    <property type="protein sequence ID" value="ADO82903.1"/>
    <property type="molecule type" value="Genomic_DNA"/>
</dbReference>
<dbReference type="AlphaFoldDB" id="E3H7V1"/>
<dbReference type="SUPFAM" id="SSF116726">
    <property type="entry name" value="TrkA C-terminal domain-like"/>
    <property type="match status" value="1"/>
</dbReference>
<name>E3H7V1_ILYPC</name>
<feature type="transmembrane region" description="Helical" evidence="8">
    <location>
        <begin position="364"/>
        <end position="391"/>
    </location>
</feature>
<evidence type="ECO:0000256" key="1">
    <source>
        <dbReference type="ARBA" id="ARBA00004141"/>
    </source>
</evidence>
<keyword evidence="2" id="KW-0813">Transport</keyword>
<accession>E3H7V1</accession>
<reference evidence="10 11" key="1">
    <citation type="journal article" date="2010" name="Stand. Genomic Sci.">
        <title>Complete genome sequence of Ilyobacter polytropus type strain (CuHbu1).</title>
        <authorList>
            <person name="Sikorski J."/>
            <person name="Chertkov O."/>
            <person name="Lapidus A."/>
            <person name="Nolan M."/>
            <person name="Lucas S."/>
            <person name="Del Rio T.G."/>
            <person name="Tice H."/>
            <person name="Cheng J.F."/>
            <person name="Tapia R."/>
            <person name="Han C."/>
            <person name="Goodwin L."/>
            <person name="Pitluck S."/>
            <person name="Liolios K."/>
            <person name="Ivanova N."/>
            <person name="Mavromatis K."/>
            <person name="Mikhailova N."/>
            <person name="Pati A."/>
            <person name="Chen A."/>
            <person name="Palaniappan K."/>
            <person name="Land M."/>
            <person name="Hauser L."/>
            <person name="Chang Y.J."/>
            <person name="Jeffries C.D."/>
            <person name="Brambilla E."/>
            <person name="Yasawong M."/>
            <person name="Rohde M."/>
            <person name="Pukall R."/>
            <person name="Spring S."/>
            <person name="Goker M."/>
            <person name="Woyke T."/>
            <person name="Bristow J."/>
            <person name="Eisen J.A."/>
            <person name="Markowitz V."/>
            <person name="Hugenholtz P."/>
            <person name="Kyrpides N.C."/>
            <person name="Klenk H.P."/>
        </authorList>
    </citation>
    <scope>NUCLEOTIDE SEQUENCE [LARGE SCALE GENOMIC DNA]</scope>
    <source>
        <strain evidence="11">ATCC 51220 / DSM 2926 / LMG 16218 / CuHBu1</strain>
    </source>
</reference>
<dbReference type="InterPro" id="IPR001807">
    <property type="entry name" value="ClC"/>
</dbReference>